<keyword evidence="3" id="KW-1185">Reference proteome</keyword>
<dbReference type="Proteomes" id="UP000323917">
    <property type="component" value="Chromosome"/>
</dbReference>
<reference evidence="2 3" key="1">
    <citation type="submission" date="2019-08" db="EMBL/GenBank/DDBJ databases">
        <title>Deep-cultivation of Planctomycetes and their phenomic and genomic characterization uncovers novel biology.</title>
        <authorList>
            <person name="Wiegand S."/>
            <person name="Jogler M."/>
            <person name="Boedeker C."/>
            <person name="Pinto D."/>
            <person name="Vollmers J."/>
            <person name="Rivas-Marin E."/>
            <person name="Kohn T."/>
            <person name="Peeters S.H."/>
            <person name="Heuer A."/>
            <person name="Rast P."/>
            <person name="Oberbeckmann S."/>
            <person name="Bunk B."/>
            <person name="Jeske O."/>
            <person name="Meyerdierks A."/>
            <person name="Storesund J.E."/>
            <person name="Kallscheuer N."/>
            <person name="Luecker S."/>
            <person name="Lage O.M."/>
            <person name="Pohl T."/>
            <person name="Merkel B.J."/>
            <person name="Hornburger P."/>
            <person name="Mueller R.-W."/>
            <person name="Bruemmer F."/>
            <person name="Labrenz M."/>
            <person name="Spormann A.M."/>
            <person name="Op den Camp H."/>
            <person name="Overmann J."/>
            <person name="Amann R."/>
            <person name="Jetten M.S.M."/>
            <person name="Mascher T."/>
            <person name="Medema M.H."/>
            <person name="Devos D.P."/>
            <person name="Kaster A.-K."/>
            <person name="Ovreas L."/>
            <person name="Rohde M."/>
            <person name="Galperin M.Y."/>
            <person name="Jogler C."/>
        </authorList>
    </citation>
    <scope>NUCLEOTIDE SEQUENCE [LARGE SCALE GENOMIC DNA]</scope>
    <source>
        <strain evidence="2 3">Pr1d</strain>
    </source>
</reference>
<evidence type="ECO:0000313" key="3">
    <source>
        <dbReference type="Proteomes" id="UP000323917"/>
    </source>
</evidence>
<dbReference type="EC" id="2.5.1.98" evidence="2"/>
<proteinExistence type="predicted"/>
<feature type="domain" description="Polysaccharide pyruvyl transferase" evidence="1">
    <location>
        <begin position="96"/>
        <end position="203"/>
    </location>
</feature>
<gene>
    <name evidence="2" type="primary">pssM</name>
    <name evidence="2" type="ORF">Pr1d_20020</name>
</gene>
<dbReference type="EMBL" id="CP042913">
    <property type="protein sequence ID" value="QEG34720.1"/>
    <property type="molecule type" value="Genomic_DNA"/>
</dbReference>
<dbReference type="KEGG" id="bgok:Pr1d_20020"/>
<dbReference type="GO" id="GO:0016740">
    <property type="term" value="F:transferase activity"/>
    <property type="evidence" value="ECO:0007669"/>
    <property type="project" value="UniProtKB-KW"/>
</dbReference>
<dbReference type="AlphaFoldDB" id="A0A5B9QAZ3"/>
<evidence type="ECO:0000259" key="1">
    <source>
        <dbReference type="Pfam" id="PF04230"/>
    </source>
</evidence>
<sequence length="278" mass="31207">MHRKIEKARRYWSWRLKSTANLPLFWHVGRPNFGDDINPSFLERLSDQQVRFATNRSQPHLLGVGSILESATPSSIVIGSGYLKPDSGPLPKQTRVVSVRGQRSLELAGCGDHVLLGDPLVLVDQLFDKPIRKKHEIGLVSHVLNISAMKAKYGRYTHLISPMQSPWRVVEEIASCERIVSQSLHGLIVADALQIPNLWLAPSDSMAGGRFKFDDYFSTLDQEKPFFAANEDIFQHPSQYPFMIGQFKYSKQQYRTAISNACASLSLATNRVEVGVSV</sequence>
<accession>A0A5B9QAZ3</accession>
<keyword evidence="2" id="KW-0808">Transferase</keyword>
<dbReference type="InterPro" id="IPR007345">
    <property type="entry name" value="Polysacch_pyruvyl_Trfase"/>
</dbReference>
<organism evidence="2 3">
    <name type="scientific">Bythopirellula goksoeyrii</name>
    <dbReference type="NCBI Taxonomy" id="1400387"/>
    <lineage>
        <taxon>Bacteria</taxon>
        <taxon>Pseudomonadati</taxon>
        <taxon>Planctomycetota</taxon>
        <taxon>Planctomycetia</taxon>
        <taxon>Pirellulales</taxon>
        <taxon>Lacipirellulaceae</taxon>
        <taxon>Bythopirellula</taxon>
    </lineage>
</organism>
<dbReference type="RefSeq" id="WP_148073335.1">
    <property type="nucleotide sequence ID" value="NZ_CP042913.1"/>
</dbReference>
<protein>
    <submittedName>
        <fullName evidence="2">Exopolysaccharide glucosyl ketal-pyruvate-transferase</fullName>
        <ecNumber evidence="2">2.5.1.98</ecNumber>
    </submittedName>
</protein>
<dbReference type="Pfam" id="PF04230">
    <property type="entry name" value="PS_pyruv_trans"/>
    <property type="match status" value="1"/>
</dbReference>
<dbReference type="OrthoDB" id="9803627at2"/>
<name>A0A5B9QAZ3_9BACT</name>
<keyword evidence="2" id="KW-0670">Pyruvate</keyword>
<evidence type="ECO:0000313" key="2">
    <source>
        <dbReference type="EMBL" id="QEG34720.1"/>
    </source>
</evidence>